<feature type="region of interest" description="Disordered" evidence="1">
    <location>
        <begin position="131"/>
        <end position="150"/>
    </location>
</feature>
<evidence type="ECO:0000313" key="2">
    <source>
        <dbReference type="EMBL" id="CAB4768763.1"/>
    </source>
</evidence>
<protein>
    <submittedName>
        <fullName evidence="2">Unannotated protein</fullName>
    </submittedName>
</protein>
<feature type="compositionally biased region" description="Low complexity" evidence="1">
    <location>
        <begin position="161"/>
        <end position="172"/>
    </location>
</feature>
<dbReference type="GO" id="GO:0030198">
    <property type="term" value="P:extracellular matrix organization"/>
    <property type="evidence" value="ECO:0007669"/>
    <property type="project" value="TreeGrafter"/>
</dbReference>
<dbReference type="EMBL" id="CAEZZR010000028">
    <property type="protein sequence ID" value="CAB4768763.1"/>
    <property type="molecule type" value="Genomic_DNA"/>
</dbReference>
<organism evidence="2">
    <name type="scientific">freshwater metagenome</name>
    <dbReference type="NCBI Taxonomy" id="449393"/>
    <lineage>
        <taxon>unclassified sequences</taxon>
        <taxon>metagenomes</taxon>
        <taxon>ecological metagenomes</taxon>
    </lineage>
</organism>
<gene>
    <name evidence="2" type="ORF">UFOPK2907_00433</name>
</gene>
<sequence length="385" mass="36727">MKRNPRFVLIIAITSLASTILSTIPSMAEGKAKAVKPAAAGRTSTSIPNTILSGTVAPKASLGIDGDFYLDFKSMNFYGPKVSGKWPLPIGLRGPQGATGAPGVMGLDGDDGATGKAGSSSVVAGATGATGAIGSVGPAGPKGETGAAGGSGAPGMMGAAGVAGSQGAAGAAGTSGGQGAQGSQGVQGAPGSKGDTGNVGDAGAKGDKGNTGDTGNAGSKGDTGNAGSKGDTGNAGSKGDTGNAGATGPSSISNYTISTWTLSTASAGTGSDSMGFGNLISGQSYRVTVQGHSANTATTGFFGIELLSSSLSCAKFYGSSINYGQGYVDGAIGNIYTFRIEGTVVASANCSLSVRAIDGSGVTSGADNLVAFSGMAMVQLIGQVG</sequence>
<name>A0A6J6VCW6_9ZZZZ</name>
<reference evidence="2" key="1">
    <citation type="submission" date="2020-05" db="EMBL/GenBank/DDBJ databases">
        <authorList>
            <person name="Chiriac C."/>
            <person name="Salcher M."/>
            <person name="Ghai R."/>
            <person name="Kavagutti S V."/>
        </authorList>
    </citation>
    <scope>NUCLEOTIDE SEQUENCE</scope>
</reference>
<dbReference type="PANTHER" id="PTHR24023:SF1082">
    <property type="entry name" value="COLLAGEN TRIPLE HELIX REPEAT"/>
    <property type="match status" value="1"/>
</dbReference>
<feature type="compositionally biased region" description="Low complexity" evidence="1">
    <location>
        <begin position="183"/>
        <end position="192"/>
    </location>
</feature>
<dbReference type="GO" id="GO:0005615">
    <property type="term" value="C:extracellular space"/>
    <property type="evidence" value="ECO:0007669"/>
    <property type="project" value="TreeGrafter"/>
</dbReference>
<dbReference type="InterPro" id="IPR008160">
    <property type="entry name" value="Collagen"/>
</dbReference>
<dbReference type="GO" id="GO:0030020">
    <property type="term" value="F:extracellular matrix structural constituent conferring tensile strength"/>
    <property type="evidence" value="ECO:0007669"/>
    <property type="project" value="TreeGrafter"/>
</dbReference>
<dbReference type="PANTHER" id="PTHR24023">
    <property type="entry name" value="COLLAGEN ALPHA"/>
    <property type="match status" value="1"/>
</dbReference>
<dbReference type="AlphaFoldDB" id="A0A6J6VCW6"/>
<feature type="compositionally biased region" description="Gly residues" evidence="1">
    <location>
        <begin position="173"/>
        <end position="182"/>
    </location>
</feature>
<evidence type="ECO:0000256" key="1">
    <source>
        <dbReference type="SAM" id="MobiDB-lite"/>
    </source>
</evidence>
<proteinExistence type="predicted"/>
<dbReference type="Pfam" id="PF01391">
    <property type="entry name" value="Collagen"/>
    <property type="match status" value="1"/>
</dbReference>
<accession>A0A6J6VCW6</accession>
<feature type="region of interest" description="Disordered" evidence="1">
    <location>
        <begin position="161"/>
        <end position="250"/>
    </location>
</feature>
<feature type="region of interest" description="Disordered" evidence="1">
    <location>
        <begin position="97"/>
        <end position="122"/>
    </location>
</feature>
<feature type="compositionally biased region" description="Low complexity" evidence="1">
    <location>
        <begin position="131"/>
        <end position="145"/>
    </location>
</feature>
<dbReference type="InterPro" id="IPR050149">
    <property type="entry name" value="Collagen_superfamily"/>
</dbReference>
<dbReference type="GO" id="GO:0031012">
    <property type="term" value="C:extracellular matrix"/>
    <property type="evidence" value="ECO:0007669"/>
    <property type="project" value="TreeGrafter"/>
</dbReference>